<feature type="transmembrane region" description="Helical" evidence="1">
    <location>
        <begin position="64"/>
        <end position="84"/>
    </location>
</feature>
<evidence type="ECO:0000256" key="1">
    <source>
        <dbReference type="SAM" id="Phobius"/>
    </source>
</evidence>
<dbReference type="Proteomes" id="UP000325529">
    <property type="component" value="Chromosome"/>
</dbReference>
<organism evidence="2 3">
    <name type="scientific">Streptomyces kanamyceticus</name>
    <dbReference type="NCBI Taxonomy" id="1967"/>
    <lineage>
        <taxon>Bacteria</taxon>
        <taxon>Bacillati</taxon>
        <taxon>Actinomycetota</taxon>
        <taxon>Actinomycetes</taxon>
        <taxon>Kitasatosporales</taxon>
        <taxon>Streptomycetaceae</taxon>
        <taxon>Streptomyces</taxon>
    </lineage>
</organism>
<dbReference type="EMBL" id="CP023699">
    <property type="protein sequence ID" value="QEU96119.1"/>
    <property type="molecule type" value="Genomic_DNA"/>
</dbReference>
<feature type="transmembrane region" description="Helical" evidence="1">
    <location>
        <begin position="96"/>
        <end position="114"/>
    </location>
</feature>
<feature type="transmembrane region" description="Helical" evidence="1">
    <location>
        <begin position="12"/>
        <end position="35"/>
    </location>
</feature>
<keyword evidence="3" id="KW-1185">Reference proteome</keyword>
<gene>
    <name evidence="2" type="ORF">CP970_38955</name>
</gene>
<dbReference type="RefSeq" id="WP_055543823.1">
    <property type="nucleotide sequence ID" value="NZ_CP023699.1"/>
</dbReference>
<sequence>MRSGAKAVPRPIANLVVWAGAGAGALLLVGVLNALGVLDRTGLALAVLCSLAAVLGTRGRFAAAPGTAVLCWLVLNVFATHPTGEVSWAGHRDPEWLVYLLVAGLAGAVASRIVSARAAYRRVTPQIGRGGPADY</sequence>
<dbReference type="AlphaFoldDB" id="A0A5J6GKY0"/>
<dbReference type="OrthoDB" id="4236046at2"/>
<evidence type="ECO:0008006" key="4">
    <source>
        <dbReference type="Google" id="ProtNLM"/>
    </source>
</evidence>
<evidence type="ECO:0000313" key="2">
    <source>
        <dbReference type="EMBL" id="QEU96119.1"/>
    </source>
</evidence>
<name>A0A5J6GKY0_STRKN</name>
<accession>A0A5J6GKY0</accession>
<keyword evidence="1" id="KW-0472">Membrane</keyword>
<proteinExistence type="predicted"/>
<protein>
    <recommendedName>
        <fullName evidence="4">Integral membrane protein</fullName>
    </recommendedName>
</protein>
<reference evidence="2 3" key="1">
    <citation type="submission" date="2017-09" db="EMBL/GenBank/DDBJ databases">
        <authorList>
            <person name="Lee N."/>
            <person name="Cho B.-K."/>
        </authorList>
    </citation>
    <scope>NUCLEOTIDE SEQUENCE [LARGE SCALE GENOMIC DNA]</scope>
    <source>
        <strain evidence="2 3">ATCC 12853</strain>
    </source>
</reference>
<evidence type="ECO:0000313" key="3">
    <source>
        <dbReference type="Proteomes" id="UP000325529"/>
    </source>
</evidence>
<dbReference type="KEGG" id="ska:CP970_38955"/>
<keyword evidence="1" id="KW-0812">Transmembrane</keyword>
<keyword evidence="1" id="KW-1133">Transmembrane helix</keyword>